<reference evidence="2 3" key="1">
    <citation type="submission" date="2019-04" db="EMBL/GenBank/DDBJ databases">
        <title>Complete genome sequencing of Piscirickettsia salmonis strain Psal-009.</title>
        <authorList>
            <person name="Schober I."/>
            <person name="Bunk B."/>
            <person name="Sproer C."/>
            <person name="Carril G.P."/>
            <person name="Riedel T."/>
            <person name="Flores-Herrera P.A."/>
            <person name="Nourdin-Galindo G."/>
            <person name="Marshall S.H."/>
            <person name="Overmann J."/>
        </authorList>
    </citation>
    <scope>NUCLEOTIDE SEQUENCE [LARGE SCALE GENOMIC DNA]</scope>
    <source>
        <strain evidence="2 3">Psal-009</strain>
    </source>
</reference>
<evidence type="ECO:0000256" key="1">
    <source>
        <dbReference type="SAM" id="MobiDB-lite"/>
    </source>
</evidence>
<keyword evidence="3" id="KW-1185">Reference proteome</keyword>
<accession>A0A9Q5V8W7</accession>
<organism evidence="2 3">
    <name type="scientific">Piscirickettsia salmonis</name>
    <dbReference type="NCBI Taxonomy" id="1238"/>
    <lineage>
        <taxon>Bacteria</taxon>
        <taxon>Pseudomonadati</taxon>
        <taxon>Pseudomonadota</taxon>
        <taxon>Gammaproteobacteria</taxon>
        <taxon>Thiotrichales</taxon>
        <taxon>Piscirickettsiaceae</taxon>
        <taxon>Piscirickettsia</taxon>
    </lineage>
</organism>
<feature type="region of interest" description="Disordered" evidence="1">
    <location>
        <begin position="197"/>
        <end position="227"/>
    </location>
</feature>
<dbReference type="RefSeq" id="WP_032126664.1">
    <property type="nucleotide sequence ID" value="NZ_CP012413.1"/>
</dbReference>
<feature type="compositionally biased region" description="Low complexity" evidence="1">
    <location>
        <begin position="197"/>
        <end position="211"/>
    </location>
</feature>
<name>A0A9Q5V8W7_PISSA</name>
<dbReference type="EMBL" id="CP038908">
    <property type="protein sequence ID" value="QGO06780.1"/>
    <property type="molecule type" value="Genomic_DNA"/>
</dbReference>
<gene>
    <name evidence="2" type="ORF">Psal009_02707</name>
</gene>
<dbReference type="GeneID" id="66740153"/>
<protein>
    <submittedName>
        <fullName evidence="2">Uncharacterized protein</fullName>
    </submittedName>
</protein>
<evidence type="ECO:0000313" key="3">
    <source>
        <dbReference type="Proteomes" id="UP000422232"/>
    </source>
</evidence>
<sequence length="227" mass="25528">MKVFYFKLDPDSSSDGRRITVFNKYPMYESTGTSDNVGKYPNTWFPFKIINPTTRRVSGGQIICGQLVKAHFTAGESLDLLKYFPKGVIAAFGNDADFLRRAGNLEALCLSASLGGGQWELERRKSGLAYLKTHYQHLLVDDAQLDQKVIWVCGAEEMNRCLVTEGSQFTLVEGPRAFEMNVFPENTYTQCQNAVAPSSPQPLFQQEQSQQRNSDDRSEEQANCLVM</sequence>
<dbReference type="Proteomes" id="UP000422232">
    <property type="component" value="Chromosome"/>
</dbReference>
<proteinExistence type="predicted"/>
<dbReference type="AlphaFoldDB" id="A0A9Q5V8W7"/>
<evidence type="ECO:0000313" key="2">
    <source>
        <dbReference type="EMBL" id="QGO06780.1"/>
    </source>
</evidence>